<dbReference type="InterPro" id="IPR000943">
    <property type="entry name" value="RNA_pol_sigma70"/>
</dbReference>
<dbReference type="Pfam" id="PF04542">
    <property type="entry name" value="Sigma70_r2"/>
    <property type="match status" value="1"/>
</dbReference>
<dbReference type="AlphaFoldDB" id="A0A388T8K8"/>
<keyword evidence="1" id="KW-0805">Transcription regulation</keyword>
<evidence type="ECO:0000259" key="5">
    <source>
        <dbReference type="PROSITE" id="PS00715"/>
    </source>
</evidence>
<dbReference type="InterPro" id="IPR007627">
    <property type="entry name" value="RNA_pol_sigma70_r2"/>
</dbReference>
<reference evidence="6 7" key="1">
    <citation type="journal article" date="2019" name="ISME J.">
        <title>Genome analyses of uncultured TG2/ZB3 bacteria in 'Margulisbacteria' specifically attached to ectosymbiotic spirochetes of protists in the termite gut.</title>
        <authorList>
            <person name="Utami Y.D."/>
            <person name="Kuwahara H."/>
            <person name="Igai K."/>
            <person name="Murakami T."/>
            <person name="Sugaya K."/>
            <person name="Morikawa T."/>
            <person name="Nagura Y."/>
            <person name="Yuki M."/>
            <person name="Deevong P."/>
            <person name="Inoue T."/>
            <person name="Kihara K."/>
            <person name="Lo N."/>
            <person name="Yamada A."/>
            <person name="Ohkuma M."/>
            <person name="Hongoh Y."/>
        </authorList>
    </citation>
    <scope>NUCLEOTIDE SEQUENCE [LARGE SCALE GENOMIC DNA]</scope>
    <source>
        <strain evidence="6">NkOx7-01</strain>
    </source>
</reference>
<sequence length="302" mass="34650">MRSLNIKKLSSGAERTENILILYLREARRHPLLTQEQEQQLDAAILEGKKPNATPQALQAKEEAKQELVKANLFLVVTIIYKHFPKTVKTAQLMDLIQEGNLGLLHAAENFDYRKGCRFSTYALSCIIPRITRAIINGTYGSIRLPEHVLKRIYKLQNAAGVAEQDYQRRWTDEDYAKYLGISPVVVRVARNAGRLQQLVSLDAPLDDEEKTTLVDYLKTSGAELFEDRLVDRMFIQQLLKEDTFSERERNVISARFGLNSGHKQSLDDVGREFSITKERTRQIQIKVLKKLKNLLKRQGMP</sequence>
<gene>
    <name evidence="6" type="primary">rpoD</name>
    <name evidence="6" type="ORF">NO1_0044</name>
</gene>
<keyword evidence="3" id="KW-0238">DNA-binding</keyword>
<dbReference type="Gene3D" id="1.10.10.10">
    <property type="entry name" value="Winged helix-like DNA-binding domain superfamily/Winged helix DNA-binding domain"/>
    <property type="match status" value="2"/>
</dbReference>
<dbReference type="NCBIfam" id="TIGR02937">
    <property type="entry name" value="sigma70-ECF"/>
    <property type="match status" value="1"/>
</dbReference>
<organism evidence="6 7">
    <name type="scientific">Termititenax aidoneus</name>
    <dbReference type="NCBI Taxonomy" id="2218524"/>
    <lineage>
        <taxon>Bacteria</taxon>
        <taxon>Bacillati</taxon>
        <taxon>Candidatus Margulisiibacteriota</taxon>
        <taxon>Candidatus Termititenacia</taxon>
        <taxon>Candidatus Termititenacales</taxon>
        <taxon>Candidatus Termititenacaceae</taxon>
        <taxon>Candidatus Termititenax</taxon>
    </lineage>
</organism>
<proteinExistence type="predicted"/>
<accession>A0A388T8K8</accession>
<dbReference type="GO" id="GO:0006352">
    <property type="term" value="P:DNA-templated transcription initiation"/>
    <property type="evidence" value="ECO:0007669"/>
    <property type="project" value="InterPro"/>
</dbReference>
<dbReference type="PANTHER" id="PTHR30603">
    <property type="entry name" value="RNA POLYMERASE SIGMA FACTOR RPO"/>
    <property type="match status" value="1"/>
</dbReference>
<comment type="caution">
    <text evidence="6">The sequence shown here is derived from an EMBL/GenBank/DDBJ whole genome shotgun (WGS) entry which is preliminary data.</text>
</comment>
<dbReference type="InterPro" id="IPR014284">
    <property type="entry name" value="RNA_pol_sigma-70_dom"/>
</dbReference>
<evidence type="ECO:0000313" key="6">
    <source>
        <dbReference type="EMBL" id="GBR72533.1"/>
    </source>
</evidence>
<keyword evidence="7" id="KW-1185">Reference proteome</keyword>
<keyword evidence="4" id="KW-0804">Transcription</keyword>
<feature type="domain" description="RNA polymerase sigma-70" evidence="5">
    <location>
        <begin position="95"/>
        <end position="108"/>
    </location>
</feature>
<dbReference type="Pfam" id="PF04545">
    <property type="entry name" value="Sigma70_r4"/>
    <property type="match status" value="1"/>
</dbReference>
<dbReference type="Gene3D" id="1.10.601.10">
    <property type="entry name" value="RNA Polymerase Primary Sigma Factor"/>
    <property type="match status" value="1"/>
</dbReference>
<evidence type="ECO:0000256" key="4">
    <source>
        <dbReference type="ARBA" id="ARBA00023163"/>
    </source>
</evidence>
<name>A0A388T8K8_TERA1</name>
<dbReference type="InterPro" id="IPR013324">
    <property type="entry name" value="RNA_pol_sigma_r3/r4-like"/>
</dbReference>
<evidence type="ECO:0000256" key="2">
    <source>
        <dbReference type="ARBA" id="ARBA00023082"/>
    </source>
</evidence>
<evidence type="ECO:0000256" key="3">
    <source>
        <dbReference type="ARBA" id="ARBA00023125"/>
    </source>
</evidence>
<dbReference type="InterPro" id="IPR013325">
    <property type="entry name" value="RNA_pol_sigma_r2"/>
</dbReference>
<dbReference type="EMBL" id="BGZN01000001">
    <property type="protein sequence ID" value="GBR72533.1"/>
    <property type="molecule type" value="Genomic_DNA"/>
</dbReference>
<dbReference type="PRINTS" id="PR00046">
    <property type="entry name" value="SIGMA70FCT"/>
</dbReference>
<dbReference type="InterPro" id="IPR009042">
    <property type="entry name" value="RNA_pol_sigma70_r1_2"/>
</dbReference>
<dbReference type="SUPFAM" id="SSF88946">
    <property type="entry name" value="Sigma2 domain of RNA polymerase sigma factors"/>
    <property type="match status" value="1"/>
</dbReference>
<protein>
    <submittedName>
        <fullName evidence="6">RNA polymerase sigma factor RpoD</fullName>
    </submittedName>
</protein>
<dbReference type="InterPro" id="IPR007630">
    <property type="entry name" value="RNA_pol_sigma70_r4"/>
</dbReference>
<dbReference type="GO" id="GO:0003677">
    <property type="term" value="F:DNA binding"/>
    <property type="evidence" value="ECO:0007669"/>
    <property type="project" value="UniProtKB-KW"/>
</dbReference>
<dbReference type="SUPFAM" id="SSF88659">
    <property type="entry name" value="Sigma3 and sigma4 domains of RNA polymerase sigma factors"/>
    <property type="match status" value="2"/>
</dbReference>
<dbReference type="PANTHER" id="PTHR30603:SF60">
    <property type="entry name" value="RNA POLYMERASE SIGMA FACTOR RPOD"/>
    <property type="match status" value="1"/>
</dbReference>
<evidence type="ECO:0000256" key="1">
    <source>
        <dbReference type="ARBA" id="ARBA00023015"/>
    </source>
</evidence>
<dbReference type="GO" id="GO:0016987">
    <property type="term" value="F:sigma factor activity"/>
    <property type="evidence" value="ECO:0007669"/>
    <property type="project" value="UniProtKB-KW"/>
</dbReference>
<dbReference type="Pfam" id="PF00140">
    <property type="entry name" value="Sigma70_r1_2"/>
    <property type="match status" value="1"/>
</dbReference>
<dbReference type="PROSITE" id="PS00715">
    <property type="entry name" value="SIGMA70_1"/>
    <property type="match status" value="1"/>
</dbReference>
<keyword evidence="2" id="KW-0731">Sigma factor</keyword>
<dbReference type="InterPro" id="IPR036388">
    <property type="entry name" value="WH-like_DNA-bd_sf"/>
</dbReference>
<dbReference type="InterPro" id="IPR050239">
    <property type="entry name" value="Sigma-70_RNA_pol_init_factors"/>
</dbReference>
<dbReference type="Proteomes" id="UP000269352">
    <property type="component" value="Unassembled WGS sequence"/>
</dbReference>
<evidence type="ECO:0000313" key="7">
    <source>
        <dbReference type="Proteomes" id="UP000269352"/>
    </source>
</evidence>